<organism evidence="2 3">
    <name type="scientific">Pyxidicoccus parkwayensis</name>
    <dbReference type="NCBI Taxonomy" id="2813578"/>
    <lineage>
        <taxon>Bacteria</taxon>
        <taxon>Pseudomonadati</taxon>
        <taxon>Myxococcota</taxon>
        <taxon>Myxococcia</taxon>
        <taxon>Myxococcales</taxon>
        <taxon>Cystobacterineae</taxon>
        <taxon>Myxococcaceae</taxon>
        <taxon>Pyxidicoccus</taxon>
    </lineage>
</organism>
<evidence type="ECO:0008006" key="4">
    <source>
        <dbReference type="Google" id="ProtNLM"/>
    </source>
</evidence>
<protein>
    <recommendedName>
        <fullName evidence="4">Heme exporter protein D</fullName>
    </recommendedName>
</protein>
<gene>
    <name evidence="2" type="ORF">JY651_19605</name>
</gene>
<evidence type="ECO:0000313" key="2">
    <source>
        <dbReference type="EMBL" id="QSQ26983.1"/>
    </source>
</evidence>
<keyword evidence="1" id="KW-0472">Membrane</keyword>
<reference evidence="2 3" key="1">
    <citation type="submission" date="2021-02" db="EMBL/GenBank/DDBJ databases">
        <title>De Novo genome assembly of isolated myxobacteria.</title>
        <authorList>
            <person name="Stevens D.C."/>
        </authorList>
    </citation>
    <scope>NUCLEOTIDE SEQUENCE [LARGE SCALE GENOMIC DNA]</scope>
    <source>
        <strain evidence="3">SCPEA02</strain>
    </source>
</reference>
<sequence>MATLSSLMVLAQLAPGQVGSGRIQGGWGYVWACYGITLGLLALYALSLWVRRPGASPDAKE</sequence>
<evidence type="ECO:0000313" key="3">
    <source>
        <dbReference type="Proteomes" id="UP000662747"/>
    </source>
</evidence>
<keyword evidence="1" id="KW-1133">Transmembrane helix</keyword>
<evidence type="ECO:0000256" key="1">
    <source>
        <dbReference type="SAM" id="Phobius"/>
    </source>
</evidence>
<name>A0ABX7P976_9BACT</name>
<keyword evidence="3" id="KW-1185">Reference proteome</keyword>
<dbReference type="Proteomes" id="UP000662747">
    <property type="component" value="Chromosome"/>
</dbReference>
<feature type="transmembrane region" description="Helical" evidence="1">
    <location>
        <begin position="26"/>
        <end position="50"/>
    </location>
</feature>
<dbReference type="RefSeq" id="WP_206728511.1">
    <property type="nucleotide sequence ID" value="NZ_CP071090.1"/>
</dbReference>
<keyword evidence="1" id="KW-0812">Transmembrane</keyword>
<accession>A0ABX7P976</accession>
<proteinExistence type="predicted"/>
<dbReference type="EMBL" id="CP071090">
    <property type="protein sequence ID" value="QSQ26983.1"/>
    <property type="molecule type" value="Genomic_DNA"/>
</dbReference>